<evidence type="ECO:0000256" key="10">
    <source>
        <dbReference type="SAM" id="MobiDB-lite"/>
    </source>
</evidence>
<evidence type="ECO:0000256" key="6">
    <source>
        <dbReference type="ARBA" id="ARBA00022618"/>
    </source>
</evidence>
<dbReference type="Pfam" id="PF03765">
    <property type="entry name" value="CRAL_TRIO_N"/>
    <property type="match status" value="1"/>
</dbReference>
<dbReference type="Pfam" id="PF00650">
    <property type="entry name" value="CRAL_TRIO"/>
    <property type="match status" value="1"/>
</dbReference>
<evidence type="ECO:0000256" key="8">
    <source>
        <dbReference type="ARBA" id="ARBA00023136"/>
    </source>
</evidence>
<keyword evidence="6" id="KW-0132">Cell division</keyword>
<dbReference type="CDD" id="cd00170">
    <property type="entry name" value="SEC14"/>
    <property type="match status" value="1"/>
</dbReference>
<accession>A0A2P5E861</accession>
<dbReference type="InterPro" id="IPR036865">
    <property type="entry name" value="CRAL-TRIO_dom_sf"/>
</dbReference>
<sequence length="470" mass="54266">MAAGASPREELQTKTMAEKSIGTHVENGPDETENGGNEKKNIDQDDDDDDEEFESIAQGDHEELSTTLCVDQINRRKKKALLEFRCRVEDAILGNYLLGKQNEFLSRNESIKQREILRETTLWGVPLLPSKAHEGTDIVLLKFLKAKDFKVHEAFQMLRRILKWRIEYKTDEILDEKLGPSSDIEQNKVLYFNSRDKEGRPVCYNVYEAFGDRDFYREAFGSEDKCEEFLRWRIQFIEKGINKLSFKNGGVHSIVQITDLKNSPGPAMKELHSVSKKALVLLQENYPELVHKNIVINVPLWYYAVHIVRSRFLTQKTKRKFVLARPTNVTKTLLKFIAPENLPVQYGGLKRESDEDFSTLDEASELKIRGNSTAYIKFPVSEAGSTMVWDFTVVGWEVSYKEEFIPDDEGSYKILLQNQKRVGESVRNSFYISEPGTIMITIDNGKYKKKRVLYRSKAKPTVPMYVLYKN</sequence>
<dbReference type="GO" id="GO:0005737">
    <property type="term" value="C:cytoplasm"/>
    <property type="evidence" value="ECO:0007669"/>
    <property type="project" value="UniProtKB-SubCell"/>
</dbReference>
<evidence type="ECO:0000256" key="7">
    <source>
        <dbReference type="ARBA" id="ARBA00023121"/>
    </source>
</evidence>
<dbReference type="GO" id="GO:0016020">
    <property type="term" value="C:membrane"/>
    <property type="evidence" value="ECO:0007669"/>
    <property type="project" value="UniProtKB-SubCell"/>
</dbReference>
<dbReference type="InterPro" id="IPR056794">
    <property type="entry name" value="PATL1-6_C_GOLD"/>
</dbReference>
<dbReference type="InterPro" id="IPR044834">
    <property type="entry name" value="PATL"/>
</dbReference>
<dbReference type="AlphaFoldDB" id="A0A2P5E861"/>
<dbReference type="InterPro" id="IPR036273">
    <property type="entry name" value="CRAL/TRIO_N_dom_sf"/>
</dbReference>
<dbReference type="SUPFAM" id="SSF46938">
    <property type="entry name" value="CRAL/TRIO N-terminal domain"/>
    <property type="match status" value="1"/>
</dbReference>
<evidence type="ECO:0000256" key="4">
    <source>
        <dbReference type="ARBA" id="ARBA00022448"/>
    </source>
</evidence>
<dbReference type="SMART" id="SM01100">
    <property type="entry name" value="CRAL_TRIO_N"/>
    <property type="match status" value="1"/>
</dbReference>
<keyword evidence="4" id="KW-0813">Transport</keyword>
<keyword evidence="9" id="KW-0131">Cell cycle</keyword>
<dbReference type="PANTHER" id="PTHR45932:SF3">
    <property type="entry name" value="PATELLIN-4-LIKE"/>
    <property type="match status" value="1"/>
</dbReference>
<dbReference type="Pfam" id="PF25099">
    <property type="entry name" value="GOLD_PATL1_C"/>
    <property type="match status" value="1"/>
</dbReference>
<keyword evidence="5" id="KW-0963">Cytoplasm</keyword>
<dbReference type="InterPro" id="IPR009038">
    <property type="entry name" value="GOLD_dom"/>
</dbReference>
<reference evidence="14" key="1">
    <citation type="submission" date="2016-06" db="EMBL/GenBank/DDBJ databases">
        <title>Parallel loss of symbiosis genes in relatives of nitrogen-fixing non-legume Parasponia.</title>
        <authorList>
            <person name="Van Velzen R."/>
            <person name="Holmer R."/>
            <person name="Bu F."/>
            <person name="Rutten L."/>
            <person name="Van Zeijl A."/>
            <person name="Liu W."/>
            <person name="Santuari L."/>
            <person name="Cao Q."/>
            <person name="Sharma T."/>
            <person name="Shen D."/>
            <person name="Roswanjaya Y."/>
            <person name="Wardhani T."/>
            <person name="Kalhor M.S."/>
            <person name="Jansen J."/>
            <person name="Van den Hoogen J."/>
            <person name="Gungor B."/>
            <person name="Hartog M."/>
            <person name="Hontelez J."/>
            <person name="Verver J."/>
            <person name="Yang W.-C."/>
            <person name="Schijlen E."/>
            <person name="Repin R."/>
            <person name="Schilthuizen M."/>
            <person name="Schranz E."/>
            <person name="Heidstra R."/>
            <person name="Miyata K."/>
            <person name="Fedorova E."/>
            <person name="Kohlen W."/>
            <person name="Bisseling T."/>
            <person name="Smit S."/>
            <person name="Geurts R."/>
        </authorList>
    </citation>
    <scope>NUCLEOTIDE SEQUENCE [LARGE SCALE GENOMIC DNA]</scope>
    <source>
        <strain evidence="14">cv. RG33-2</strain>
    </source>
</reference>
<dbReference type="InterPro" id="IPR001251">
    <property type="entry name" value="CRAL-TRIO_dom"/>
</dbReference>
<keyword evidence="14" id="KW-1185">Reference proteome</keyword>
<feature type="region of interest" description="Disordered" evidence="10">
    <location>
        <begin position="1"/>
        <end position="51"/>
    </location>
</feature>
<evidence type="ECO:0000256" key="1">
    <source>
        <dbReference type="ARBA" id="ARBA00004370"/>
    </source>
</evidence>
<proteinExistence type="inferred from homology"/>
<name>A0A2P5E861_TREOI</name>
<dbReference type="STRING" id="63057.A0A2P5E861"/>
<evidence type="ECO:0000313" key="14">
    <source>
        <dbReference type="Proteomes" id="UP000237000"/>
    </source>
</evidence>
<evidence type="ECO:0000256" key="2">
    <source>
        <dbReference type="ARBA" id="ARBA00004496"/>
    </source>
</evidence>
<keyword evidence="7" id="KW-0446">Lipid-binding</keyword>
<dbReference type="PROSITE" id="PS50866">
    <property type="entry name" value="GOLD"/>
    <property type="match status" value="1"/>
</dbReference>
<evidence type="ECO:0000256" key="9">
    <source>
        <dbReference type="ARBA" id="ARBA00023306"/>
    </source>
</evidence>
<gene>
    <name evidence="13" type="ORF">TorRG33x02_224530</name>
</gene>
<organism evidence="13 14">
    <name type="scientific">Trema orientale</name>
    <name type="common">Charcoal tree</name>
    <name type="synonym">Celtis orientalis</name>
    <dbReference type="NCBI Taxonomy" id="63057"/>
    <lineage>
        <taxon>Eukaryota</taxon>
        <taxon>Viridiplantae</taxon>
        <taxon>Streptophyta</taxon>
        <taxon>Embryophyta</taxon>
        <taxon>Tracheophyta</taxon>
        <taxon>Spermatophyta</taxon>
        <taxon>Magnoliopsida</taxon>
        <taxon>eudicotyledons</taxon>
        <taxon>Gunneridae</taxon>
        <taxon>Pentapetalae</taxon>
        <taxon>rosids</taxon>
        <taxon>fabids</taxon>
        <taxon>Rosales</taxon>
        <taxon>Cannabaceae</taxon>
        <taxon>Trema</taxon>
    </lineage>
</organism>
<comment type="subcellular location">
    <subcellularLocation>
        <location evidence="2">Cytoplasm</location>
    </subcellularLocation>
    <subcellularLocation>
        <location evidence="1">Membrane</location>
    </subcellularLocation>
</comment>
<comment type="similarity">
    <text evidence="3">Belongs to the patellin family.</text>
</comment>
<dbReference type="GO" id="GO:0051301">
    <property type="term" value="P:cell division"/>
    <property type="evidence" value="ECO:0007669"/>
    <property type="project" value="UniProtKB-KW"/>
</dbReference>
<evidence type="ECO:0000259" key="12">
    <source>
        <dbReference type="PROSITE" id="PS50866"/>
    </source>
</evidence>
<keyword evidence="8" id="KW-0472">Membrane</keyword>
<feature type="domain" description="CRAL-TRIO" evidence="11">
    <location>
        <begin position="180"/>
        <end position="354"/>
    </location>
</feature>
<dbReference type="Gene3D" id="3.40.525.10">
    <property type="entry name" value="CRAL-TRIO lipid binding domain"/>
    <property type="match status" value="1"/>
</dbReference>
<evidence type="ECO:0000313" key="13">
    <source>
        <dbReference type="EMBL" id="PON81737.1"/>
    </source>
</evidence>
<dbReference type="OrthoDB" id="75724at2759"/>
<dbReference type="InParanoid" id="A0A2P5E861"/>
<dbReference type="Gene3D" id="2.60.120.680">
    <property type="entry name" value="GOLD domain"/>
    <property type="match status" value="1"/>
</dbReference>
<dbReference type="GO" id="GO:0008289">
    <property type="term" value="F:lipid binding"/>
    <property type="evidence" value="ECO:0007669"/>
    <property type="project" value="UniProtKB-KW"/>
</dbReference>
<evidence type="ECO:0000256" key="5">
    <source>
        <dbReference type="ARBA" id="ARBA00022490"/>
    </source>
</evidence>
<evidence type="ECO:0000259" key="11">
    <source>
        <dbReference type="PROSITE" id="PS50191"/>
    </source>
</evidence>
<dbReference type="EMBL" id="JXTC01000209">
    <property type="protein sequence ID" value="PON81737.1"/>
    <property type="molecule type" value="Genomic_DNA"/>
</dbReference>
<feature type="domain" description="GOLD" evidence="12">
    <location>
        <begin position="350"/>
        <end position="458"/>
    </location>
</feature>
<dbReference type="Proteomes" id="UP000237000">
    <property type="component" value="Unassembled WGS sequence"/>
</dbReference>
<dbReference type="PANTHER" id="PTHR45932">
    <property type="entry name" value="PATELLIN-1"/>
    <property type="match status" value="1"/>
</dbReference>
<dbReference type="SMART" id="SM00516">
    <property type="entry name" value="SEC14"/>
    <property type="match status" value="1"/>
</dbReference>
<dbReference type="PROSITE" id="PS50191">
    <property type="entry name" value="CRAL_TRIO"/>
    <property type="match status" value="1"/>
</dbReference>
<dbReference type="SUPFAM" id="SSF52087">
    <property type="entry name" value="CRAL/TRIO domain"/>
    <property type="match status" value="1"/>
</dbReference>
<protein>
    <submittedName>
        <fullName evidence="13">CRAL-TRIO lipid binding domain containing protein</fullName>
    </submittedName>
</protein>
<dbReference type="InterPro" id="IPR011074">
    <property type="entry name" value="CRAL/TRIO_N_dom"/>
</dbReference>
<comment type="caution">
    <text evidence="13">The sequence shown here is derived from an EMBL/GenBank/DDBJ whole genome shotgun (WGS) entry which is preliminary data.</text>
</comment>
<evidence type="ECO:0000256" key="3">
    <source>
        <dbReference type="ARBA" id="ARBA00007155"/>
    </source>
</evidence>